<comment type="similarity">
    <text evidence="2">Belongs to the membrane fusion protein (MFP) (TC 8.A.1) family.</text>
</comment>
<dbReference type="Pfam" id="PF25944">
    <property type="entry name" value="Beta-barrel_RND"/>
    <property type="match status" value="1"/>
</dbReference>
<dbReference type="Gene3D" id="2.40.420.20">
    <property type="match status" value="1"/>
</dbReference>
<accession>A0A1F5RWW3</accession>
<evidence type="ECO:0000259" key="4">
    <source>
        <dbReference type="Pfam" id="PF25944"/>
    </source>
</evidence>
<evidence type="ECO:0000313" key="6">
    <source>
        <dbReference type="EMBL" id="OGF18906.1"/>
    </source>
</evidence>
<feature type="domain" description="Multidrug resistance protein MdtA-like beta-barrel" evidence="4">
    <location>
        <begin position="439"/>
        <end position="515"/>
    </location>
</feature>
<dbReference type="GO" id="GO:1990281">
    <property type="term" value="C:efflux pump complex"/>
    <property type="evidence" value="ECO:0007669"/>
    <property type="project" value="TreeGrafter"/>
</dbReference>
<comment type="subcellular location">
    <subcellularLocation>
        <location evidence="1">Cell membrane</location>
    </subcellularLocation>
</comment>
<dbReference type="STRING" id="1797988.A3I35_02500"/>
<dbReference type="Gene3D" id="2.40.30.170">
    <property type="match status" value="1"/>
</dbReference>
<evidence type="ECO:0000256" key="3">
    <source>
        <dbReference type="SAM" id="Phobius"/>
    </source>
</evidence>
<dbReference type="Gene3D" id="1.10.287.470">
    <property type="entry name" value="Helix hairpin bin"/>
    <property type="match status" value="2"/>
</dbReference>
<feature type="transmembrane region" description="Helical" evidence="3">
    <location>
        <begin position="20"/>
        <end position="41"/>
    </location>
</feature>
<keyword evidence="3" id="KW-0472">Membrane</keyword>
<evidence type="ECO:0000256" key="1">
    <source>
        <dbReference type="ARBA" id="ARBA00004236"/>
    </source>
</evidence>
<evidence type="ECO:0000256" key="2">
    <source>
        <dbReference type="ARBA" id="ARBA00009477"/>
    </source>
</evidence>
<dbReference type="AlphaFoldDB" id="A0A1F5RWW3"/>
<sequence>MANFLEQASVQNQNRFKSSWFIIPLAIILIGSIIFVFQNFVKNNGQVQGEKVANVAPQVKTMVLGVDGNGQANIATVGTVKADSKVEVVAMVNGTARGVYFKTGDTVTAKQVLISLYDSTLLANLNNAQTNAGNMQLSYDSNQRTLDENIRQAELGIRRAQESVGSVAIGLQTAEDNLANARNLQEKNKEDIKNNAVISYHNYLNAVSSALDQVNYLLGEDKDSGQLPGISSTLGVTNLQTVTDAKNKYTLTRAVYLAQDKAGVNTDDVLAGVKAVAQLLSQTKDLIDSTIAVLNHTIANSNFPDSALMAQRSLFSNLRSTVINAQVAAQATLNSLQNVDLVNKQQLDALQNAVNIARSQLTLAQTGYDTAVAALASARKGKEQALISAKAALDNARGQLNIIQTQAADLSVEAPIAGVVTQKSVELGGEVRAGQKLAEISQNDAVKIIVGISSEDIYKIKLGQPAAINDNLAGAVTRIDPAADAMTKKVTVEITYDNKDKKLIAETFVDVKMPVQSQSAGPLAGSFFVPLQAVSITPNETFVFIVKDGKAAKIPVELGITEGEKIEVTSGLRNGDEVITEGNKELEEGQNVQTQN</sequence>
<dbReference type="Gene3D" id="2.40.50.100">
    <property type="match status" value="2"/>
</dbReference>
<dbReference type="InterPro" id="IPR006143">
    <property type="entry name" value="RND_pump_MFP"/>
</dbReference>
<keyword evidence="3" id="KW-0812">Transmembrane</keyword>
<dbReference type="GO" id="GO:0015562">
    <property type="term" value="F:efflux transmembrane transporter activity"/>
    <property type="evidence" value="ECO:0007669"/>
    <property type="project" value="TreeGrafter"/>
</dbReference>
<dbReference type="PANTHER" id="PTHR30469">
    <property type="entry name" value="MULTIDRUG RESISTANCE PROTEIN MDTA"/>
    <property type="match status" value="1"/>
</dbReference>
<dbReference type="Pfam" id="PF25989">
    <property type="entry name" value="YknX_C"/>
    <property type="match status" value="1"/>
</dbReference>
<dbReference type="Proteomes" id="UP000177878">
    <property type="component" value="Unassembled WGS sequence"/>
</dbReference>
<dbReference type="EMBL" id="MFFV01000043">
    <property type="protein sequence ID" value="OGF18906.1"/>
    <property type="molecule type" value="Genomic_DNA"/>
</dbReference>
<proteinExistence type="inferred from homology"/>
<protein>
    <submittedName>
        <fullName evidence="6">Uncharacterized protein</fullName>
    </submittedName>
</protein>
<evidence type="ECO:0000313" key="7">
    <source>
        <dbReference type="Proteomes" id="UP000177878"/>
    </source>
</evidence>
<keyword evidence="3" id="KW-1133">Transmembrane helix</keyword>
<dbReference type="InterPro" id="IPR058637">
    <property type="entry name" value="YknX-like_C"/>
</dbReference>
<reference evidence="6 7" key="1">
    <citation type="journal article" date="2016" name="Nat. Commun.">
        <title>Thousands of microbial genomes shed light on interconnected biogeochemical processes in an aquifer system.</title>
        <authorList>
            <person name="Anantharaman K."/>
            <person name="Brown C.T."/>
            <person name="Hug L.A."/>
            <person name="Sharon I."/>
            <person name="Castelle C.J."/>
            <person name="Probst A.J."/>
            <person name="Thomas B.C."/>
            <person name="Singh A."/>
            <person name="Wilkins M.J."/>
            <person name="Karaoz U."/>
            <person name="Brodie E.L."/>
            <person name="Williams K.H."/>
            <person name="Hubbard S.S."/>
            <person name="Banfield J.F."/>
        </authorList>
    </citation>
    <scope>NUCLEOTIDE SEQUENCE [LARGE SCALE GENOMIC DNA]</scope>
</reference>
<dbReference type="NCBIfam" id="TIGR01730">
    <property type="entry name" value="RND_mfp"/>
    <property type="match status" value="1"/>
</dbReference>
<organism evidence="6 7">
    <name type="scientific">Candidatus Falkowbacteria bacterium RIFCSPLOWO2_02_FULL_45_15</name>
    <dbReference type="NCBI Taxonomy" id="1797988"/>
    <lineage>
        <taxon>Bacteria</taxon>
        <taxon>Candidatus Falkowiibacteriota</taxon>
    </lineage>
</organism>
<name>A0A1F5RWW3_9BACT</name>
<dbReference type="SUPFAM" id="SSF111369">
    <property type="entry name" value="HlyD-like secretion proteins"/>
    <property type="match status" value="2"/>
</dbReference>
<evidence type="ECO:0000259" key="5">
    <source>
        <dbReference type="Pfam" id="PF25989"/>
    </source>
</evidence>
<dbReference type="InterPro" id="IPR058626">
    <property type="entry name" value="MdtA-like_b-barrel"/>
</dbReference>
<comment type="caution">
    <text evidence="6">The sequence shown here is derived from an EMBL/GenBank/DDBJ whole genome shotgun (WGS) entry which is preliminary data.</text>
</comment>
<gene>
    <name evidence="6" type="ORF">A3I35_02500</name>
</gene>
<feature type="domain" description="YknX-like C-terminal permuted SH3-like" evidence="5">
    <location>
        <begin position="529"/>
        <end position="593"/>
    </location>
</feature>